<keyword evidence="2" id="KW-0489">Methyltransferase</keyword>
<protein>
    <submittedName>
        <fullName evidence="2">Isoprenylcysteine carboxyl methyltransferase (ICMT) family protein YpbQ</fullName>
    </submittedName>
</protein>
<comment type="caution">
    <text evidence="2">The sequence shown here is derived from an EMBL/GenBank/DDBJ whole genome shotgun (WGS) entry which is preliminary data.</text>
</comment>
<dbReference type="GO" id="GO:0008168">
    <property type="term" value="F:methyltransferase activity"/>
    <property type="evidence" value="ECO:0007669"/>
    <property type="project" value="UniProtKB-KW"/>
</dbReference>
<evidence type="ECO:0000256" key="1">
    <source>
        <dbReference type="SAM" id="Phobius"/>
    </source>
</evidence>
<keyword evidence="1" id="KW-0812">Transmembrane</keyword>
<organism evidence="2 3">
    <name type="scientific">Rossellomorea pakistanensis</name>
    <dbReference type="NCBI Taxonomy" id="992288"/>
    <lineage>
        <taxon>Bacteria</taxon>
        <taxon>Bacillati</taxon>
        <taxon>Bacillota</taxon>
        <taxon>Bacilli</taxon>
        <taxon>Bacillales</taxon>
        <taxon>Bacillaceae</taxon>
        <taxon>Rossellomorea</taxon>
    </lineage>
</organism>
<name>A0ABS2NBE0_9BACI</name>
<accession>A0ABS2NBE0</accession>
<keyword evidence="3" id="KW-1185">Reference proteome</keyword>
<keyword evidence="1" id="KW-1133">Transmembrane helix</keyword>
<dbReference type="Proteomes" id="UP001646157">
    <property type="component" value="Unassembled WGS sequence"/>
</dbReference>
<keyword evidence="1" id="KW-0472">Membrane</keyword>
<feature type="transmembrane region" description="Helical" evidence="1">
    <location>
        <begin position="6"/>
        <end position="24"/>
    </location>
</feature>
<proteinExistence type="predicted"/>
<keyword evidence="2" id="KW-0808">Transferase</keyword>
<evidence type="ECO:0000313" key="3">
    <source>
        <dbReference type="Proteomes" id="UP001646157"/>
    </source>
</evidence>
<dbReference type="GO" id="GO:0032259">
    <property type="term" value="P:methylation"/>
    <property type="evidence" value="ECO:0007669"/>
    <property type="project" value="UniProtKB-KW"/>
</dbReference>
<sequence length="85" mass="10136">MTAHTYFFAFGIVLLAILITYFILRDLNQGKKLGDIFTYLIFCIHRRGVKSIFRYKFYAIFHPNSIYRFNDWSSYSSHFYNASSP</sequence>
<dbReference type="EMBL" id="JAFBDZ010000002">
    <property type="protein sequence ID" value="MBM7585135.1"/>
    <property type="molecule type" value="Genomic_DNA"/>
</dbReference>
<reference evidence="2 3" key="1">
    <citation type="submission" date="2021-01" db="EMBL/GenBank/DDBJ databases">
        <title>Genomic Encyclopedia of Type Strains, Phase IV (KMG-IV): sequencing the most valuable type-strain genomes for metagenomic binning, comparative biology and taxonomic classification.</title>
        <authorList>
            <person name="Goeker M."/>
        </authorList>
    </citation>
    <scope>NUCLEOTIDE SEQUENCE [LARGE SCALE GENOMIC DNA]</scope>
    <source>
        <strain evidence="2 3">DSM 24834</strain>
    </source>
</reference>
<evidence type="ECO:0000313" key="2">
    <source>
        <dbReference type="EMBL" id="MBM7585135.1"/>
    </source>
</evidence>
<gene>
    <name evidence="2" type="ORF">JOC86_001677</name>
</gene>